<feature type="compositionally biased region" description="Low complexity" evidence="2">
    <location>
        <begin position="841"/>
        <end position="851"/>
    </location>
</feature>
<protein>
    <submittedName>
        <fullName evidence="3">Uncharacterized protein</fullName>
    </submittedName>
</protein>
<keyword evidence="4" id="KW-1185">Reference proteome</keyword>
<feature type="region of interest" description="Disordered" evidence="2">
    <location>
        <begin position="475"/>
        <end position="534"/>
    </location>
</feature>
<feature type="region of interest" description="Disordered" evidence="2">
    <location>
        <begin position="621"/>
        <end position="647"/>
    </location>
</feature>
<evidence type="ECO:0000256" key="2">
    <source>
        <dbReference type="SAM" id="MobiDB-lite"/>
    </source>
</evidence>
<dbReference type="KEGG" id="phet:94289929"/>
<name>A0A836IKX3_9TRYP</name>
<dbReference type="GeneID" id="94289929"/>
<reference evidence="3 4" key="1">
    <citation type="submission" date="2021-02" db="EMBL/GenBank/DDBJ databases">
        <title>Porcisia hertigi Genome sequencing and assembly.</title>
        <authorList>
            <person name="Almutairi H."/>
            <person name="Gatherer D."/>
        </authorList>
    </citation>
    <scope>NUCLEOTIDE SEQUENCE [LARGE SCALE GENOMIC DNA]</scope>
    <source>
        <strain evidence="3 4">C119</strain>
    </source>
</reference>
<feature type="coiled-coil region" evidence="1">
    <location>
        <begin position="580"/>
        <end position="607"/>
    </location>
</feature>
<dbReference type="Proteomes" id="UP000674318">
    <property type="component" value="Unassembled WGS sequence"/>
</dbReference>
<feature type="compositionally biased region" description="Polar residues" evidence="2">
    <location>
        <begin position="633"/>
        <end position="647"/>
    </location>
</feature>
<evidence type="ECO:0000313" key="3">
    <source>
        <dbReference type="EMBL" id="KAG5497590.1"/>
    </source>
</evidence>
<proteinExistence type="predicted"/>
<dbReference type="OrthoDB" id="266181at2759"/>
<feature type="region of interest" description="Disordered" evidence="2">
    <location>
        <begin position="335"/>
        <end position="355"/>
    </location>
</feature>
<evidence type="ECO:0000313" key="4">
    <source>
        <dbReference type="Proteomes" id="UP000674318"/>
    </source>
</evidence>
<feature type="compositionally biased region" description="Polar residues" evidence="2">
    <location>
        <begin position="515"/>
        <end position="527"/>
    </location>
</feature>
<organism evidence="3 4">
    <name type="scientific">Porcisia hertigi</name>
    <dbReference type="NCBI Taxonomy" id="2761500"/>
    <lineage>
        <taxon>Eukaryota</taxon>
        <taxon>Discoba</taxon>
        <taxon>Euglenozoa</taxon>
        <taxon>Kinetoplastea</taxon>
        <taxon>Metakinetoplastina</taxon>
        <taxon>Trypanosomatida</taxon>
        <taxon>Trypanosomatidae</taxon>
        <taxon>Leishmaniinae</taxon>
        <taxon>Porcisia</taxon>
    </lineage>
</organism>
<sequence length="1086" mass="119482">MPPHTATGAHTEVVVKPRTAIVFVTSADGSHCLLGLIASTPTTTQENGNVFALVQPRPLILLSPQRRQDEGKNSGLVTGCLVDANHPCVTGLSRVPIPSPNRETLSSSAALPLNADDSFTVLSAEELREMREHRDSLHADLETSKARVREIDVRLQQKAQGKNSSAVAVSKLSPLRGASPLRAHSDAVRRAADAEKAASIAEKSFRLARARLRTVNPHVWMDLQRHRRCTSSQPLINLIEIAAVPLHDSACALFDDVVAQGASLPKRLMAVKSTGVTAEDTKYILRYLEAWPVVSAVEKKHKAAAALYQWVHKLVKATQAQQQVKEAHSTLVKTLSQGSDAARRSKNSTKSLELAPRPANHYGCVEEASLQKERKDQLEYVQMAEEELAAIDKLIAEAETLATSPHQRAHNSLLATKTIVPALMVPTSWVIGALPKDEALQLAAYTEHPCGKPVVFSSGASRMLSRVTMAPASSLAATMAPPQGRLSSGQYPTIGPRGSFHGDNNRSSHDYDTAVPQSTRSRPSTPKSAVPSPTAVSDLAIASAPKSPAEKQLGEKEEKPQLLEARLSAALQQSPKVAEVQLLRDELHAKRTELHRVLEERNKLLDERYERRLQHVSSTRRFMTNGAPGDGTSEWTSEQHAGQSSTPREIVHRRIVEELEDQLTAAHQRISELLMEASQSHRQSPTLTGSIAALKAVQQSSNGADMQSGRSQSSAYKQASIDEIENSLHFTSDTLKQPSPKSRSASPSQLYPAMVTQQMYDDLEACLRSVSAELETKQQQVHRLEEQLNEALHCCIETEHIVSAQKQELQEVWERLEAAEARAEEKSILSQQRLLLDHSHASPQPQQQQPRLPSPLHPSFTLDDSHLSQYNEPTPNSSSAQTSYAHPTLNKHDVWTSGPVSGVADAEMRPQSSEDIITTTANANTPHSTASGQSTDARTYSSQRRGDIPTFVNGSSGATAALASSTVEYLPFSPYSVSASLLHSRPVEQLSMIELRHEVHHLREEVERHQSVELRFAMELQTLREKQKAEGKRRRDARSARFQMLTRMQCEITDFIEQSMKGLEEIPTLLERSRVEADALTARRQI</sequence>
<dbReference type="EMBL" id="JAFJZO010000031">
    <property type="protein sequence ID" value="KAG5497590.1"/>
    <property type="molecule type" value="Genomic_DNA"/>
</dbReference>
<feature type="compositionally biased region" description="Basic and acidic residues" evidence="2">
    <location>
        <begin position="503"/>
        <end position="512"/>
    </location>
</feature>
<dbReference type="AlphaFoldDB" id="A0A836IKX3"/>
<feature type="region of interest" description="Disordered" evidence="2">
    <location>
        <begin position="920"/>
        <end position="940"/>
    </location>
</feature>
<keyword evidence="1" id="KW-0175">Coiled coil</keyword>
<comment type="caution">
    <text evidence="3">The sequence shown here is derived from an EMBL/GenBank/DDBJ whole genome shotgun (WGS) entry which is preliminary data.</text>
</comment>
<dbReference type="RefSeq" id="XP_067755058.1">
    <property type="nucleotide sequence ID" value="XM_067899852.1"/>
</dbReference>
<feature type="coiled-coil region" evidence="1">
    <location>
        <begin position="760"/>
        <end position="826"/>
    </location>
</feature>
<evidence type="ECO:0000256" key="1">
    <source>
        <dbReference type="SAM" id="Coils"/>
    </source>
</evidence>
<feature type="compositionally biased region" description="Polar residues" evidence="2">
    <location>
        <begin position="867"/>
        <end position="885"/>
    </location>
</feature>
<accession>A0A836IKX3</accession>
<feature type="region of interest" description="Disordered" evidence="2">
    <location>
        <begin position="840"/>
        <end position="885"/>
    </location>
</feature>
<gene>
    <name evidence="3" type="ORF">JKF63_03855</name>
</gene>